<reference evidence="2" key="1">
    <citation type="submission" date="2022-10" db="EMBL/GenBank/DDBJ databases">
        <title>Genome assembly of Pristionchus species.</title>
        <authorList>
            <person name="Yoshida K."/>
            <person name="Sommer R.J."/>
        </authorList>
    </citation>
    <scope>NUCLEOTIDE SEQUENCE [LARGE SCALE GENOMIC DNA]</scope>
    <source>
        <strain evidence="2">RS5460</strain>
    </source>
</reference>
<proteinExistence type="predicted"/>
<accession>A0AAN5I2G3</accession>
<name>A0AAN5I2G3_9BILA</name>
<comment type="caution">
    <text evidence="1">The sequence shown here is derived from an EMBL/GenBank/DDBJ whole genome shotgun (WGS) entry which is preliminary data.</text>
</comment>
<evidence type="ECO:0000313" key="1">
    <source>
        <dbReference type="EMBL" id="GMR49527.1"/>
    </source>
</evidence>
<dbReference type="Proteomes" id="UP001328107">
    <property type="component" value="Unassembled WGS sequence"/>
</dbReference>
<keyword evidence="2" id="KW-1185">Reference proteome</keyword>
<protein>
    <submittedName>
        <fullName evidence="1">Uncharacterized protein</fullName>
    </submittedName>
</protein>
<gene>
    <name evidence="1" type="ORF">PMAYCL1PPCAC_19722</name>
</gene>
<sequence length="418" mass="48117">MRNQEELRDTWIEGVVTSVSEERIFITFKLGSSICPANMKTKLRLGDIVDIRVTPARSEGCFNIVQMGEEIRRREDLVVLPFEKTLCSIFCDAKVIDRSSGYLVLDTPIIGRAFIMLKDAPREMKVGDLWRVKMQRRKDKKDFPSHWMVTAVDKFLQSEPRRNVIMMENSSNSRSNENNDPTRFSYQDAEWTTVIITGSNNSTWYGNFALADGIRISKRLSGSGKELETGAFHRVKLTFGQNGWATATALNPNPIYPENFDVDVKHNQLKVWCYSTIVDSLDTAFITRNEILGDATLPLNNLNSQLRVGDQLETLYTRLSKLSGNMTNWMVRNARIKKPLDTTQDSEEQSEVKEEVYIELEEPADISPANKSEKKDRRVLDKMQYFLKFPEVRKVVQKNDPNNRIQRILEIDLSQMKL</sequence>
<dbReference type="AlphaFoldDB" id="A0AAN5I2G3"/>
<dbReference type="EMBL" id="BTRK01000004">
    <property type="protein sequence ID" value="GMR49527.1"/>
    <property type="molecule type" value="Genomic_DNA"/>
</dbReference>
<evidence type="ECO:0000313" key="2">
    <source>
        <dbReference type="Proteomes" id="UP001328107"/>
    </source>
</evidence>
<organism evidence="1 2">
    <name type="scientific">Pristionchus mayeri</name>
    <dbReference type="NCBI Taxonomy" id="1317129"/>
    <lineage>
        <taxon>Eukaryota</taxon>
        <taxon>Metazoa</taxon>
        <taxon>Ecdysozoa</taxon>
        <taxon>Nematoda</taxon>
        <taxon>Chromadorea</taxon>
        <taxon>Rhabditida</taxon>
        <taxon>Rhabditina</taxon>
        <taxon>Diplogasteromorpha</taxon>
        <taxon>Diplogasteroidea</taxon>
        <taxon>Neodiplogasteridae</taxon>
        <taxon>Pristionchus</taxon>
    </lineage>
</organism>